<evidence type="ECO:0000256" key="4">
    <source>
        <dbReference type="SAM" id="Coils"/>
    </source>
</evidence>
<feature type="compositionally biased region" description="Pro residues" evidence="5">
    <location>
        <begin position="901"/>
        <end position="918"/>
    </location>
</feature>
<dbReference type="InterPro" id="IPR000253">
    <property type="entry name" value="FHA_dom"/>
</dbReference>
<feature type="region of interest" description="Disordered" evidence="5">
    <location>
        <begin position="39"/>
        <end position="77"/>
    </location>
</feature>
<dbReference type="Pfam" id="PF00250">
    <property type="entry name" value="Forkhead"/>
    <property type="match status" value="1"/>
</dbReference>
<evidence type="ECO:0000256" key="2">
    <source>
        <dbReference type="ARBA" id="ARBA00023242"/>
    </source>
</evidence>
<dbReference type="Gene3D" id="2.60.200.20">
    <property type="match status" value="1"/>
</dbReference>
<dbReference type="EMBL" id="KV453910">
    <property type="protein sequence ID" value="ODV80664.1"/>
    <property type="molecule type" value="Genomic_DNA"/>
</dbReference>
<dbReference type="Proteomes" id="UP000094285">
    <property type="component" value="Unassembled WGS sequence"/>
</dbReference>
<dbReference type="GO" id="GO:0060962">
    <property type="term" value="P:regulation of ribosomal protein gene transcription by RNA polymerase II"/>
    <property type="evidence" value="ECO:0007669"/>
    <property type="project" value="InterPro"/>
</dbReference>
<dbReference type="GeneID" id="30983559"/>
<feature type="compositionally biased region" description="Low complexity" evidence="5">
    <location>
        <begin position="1068"/>
        <end position="1090"/>
    </location>
</feature>
<dbReference type="STRING" id="984487.A0A1E4SMA8"/>
<keyword evidence="4" id="KW-0175">Coiled coil</keyword>
<feature type="region of interest" description="Disordered" evidence="5">
    <location>
        <begin position="238"/>
        <end position="305"/>
    </location>
</feature>
<dbReference type="InterPro" id="IPR001766">
    <property type="entry name" value="Fork_head_dom"/>
</dbReference>
<feature type="compositionally biased region" description="Basic and acidic residues" evidence="5">
    <location>
        <begin position="1183"/>
        <end position="1204"/>
    </location>
</feature>
<feature type="region of interest" description="Disordered" evidence="5">
    <location>
        <begin position="1006"/>
        <end position="1111"/>
    </location>
</feature>
<evidence type="ECO:0000259" key="6">
    <source>
        <dbReference type="PROSITE" id="PS50006"/>
    </source>
</evidence>
<feature type="domain" description="Fork-head" evidence="7">
    <location>
        <begin position="671"/>
        <end position="738"/>
    </location>
</feature>
<evidence type="ECO:0000256" key="1">
    <source>
        <dbReference type="ARBA" id="ARBA00023125"/>
    </source>
</evidence>
<keyword evidence="2 3" id="KW-0539">Nucleus</keyword>
<feature type="coiled-coil region" evidence="4">
    <location>
        <begin position="381"/>
        <end position="408"/>
    </location>
</feature>
<dbReference type="PROSITE" id="PS50006">
    <property type="entry name" value="FHA_DOMAIN"/>
    <property type="match status" value="1"/>
</dbReference>
<name>A0A1E4SMA8_9ASCO</name>
<dbReference type="InterPro" id="IPR045178">
    <property type="entry name" value="Fhl1/FHA1"/>
</dbReference>
<dbReference type="PROSITE" id="PS50039">
    <property type="entry name" value="FORK_HEAD_3"/>
    <property type="match status" value="1"/>
</dbReference>
<keyword evidence="1 3" id="KW-0238">DNA-binding</keyword>
<evidence type="ECO:0000256" key="3">
    <source>
        <dbReference type="PROSITE-ProRule" id="PRU00089"/>
    </source>
</evidence>
<proteinExistence type="predicted"/>
<dbReference type="InterPro" id="IPR036388">
    <property type="entry name" value="WH-like_DNA-bd_sf"/>
</dbReference>
<dbReference type="SMART" id="SM00240">
    <property type="entry name" value="FHA"/>
    <property type="match status" value="1"/>
</dbReference>
<dbReference type="PRINTS" id="PR00053">
    <property type="entry name" value="FORKHEAD"/>
</dbReference>
<feature type="region of interest" description="Disordered" evidence="5">
    <location>
        <begin position="893"/>
        <end position="925"/>
    </location>
</feature>
<dbReference type="OrthoDB" id="5954824at2759"/>
<dbReference type="InterPro" id="IPR036390">
    <property type="entry name" value="WH_DNA-bd_sf"/>
</dbReference>
<feature type="compositionally biased region" description="Polar residues" evidence="5">
    <location>
        <begin position="238"/>
        <end position="250"/>
    </location>
</feature>
<comment type="subcellular location">
    <subcellularLocation>
        <location evidence="3">Nucleus</location>
    </subcellularLocation>
</comment>
<dbReference type="GO" id="GO:0005634">
    <property type="term" value="C:nucleus"/>
    <property type="evidence" value="ECO:0007669"/>
    <property type="project" value="UniProtKB-SubCell"/>
</dbReference>
<gene>
    <name evidence="8" type="ORF">CANTADRAFT_47063</name>
</gene>
<feature type="compositionally biased region" description="Polar residues" evidence="5">
    <location>
        <begin position="1136"/>
        <end position="1147"/>
    </location>
</feature>
<feature type="compositionally biased region" description="Polar residues" evidence="5">
    <location>
        <begin position="1095"/>
        <end position="1109"/>
    </location>
</feature>
<evidence type="ECO:0000313" key="8">
    <source>
        <dbReference type="EMBL" id="ODV80664.1"/>
    </source>
</evidence>
<keyword evidence="9" id="KW-1185">Reference proteome</keyword>
<feature type="compositionally biased region" description="Polar residues" evidence="5">
    <location>
        <begin position="1047"/>
        <end position="1061"/>
    </location>
</feature>
<protein>
    <recommendedName>
        <fullName evidence="10">FHA domain-containing protein</fullName>
    </recommendedName>
</protein>
<feature type="compositionally biased region" description="Basic and acidic residues" evidence="5">
    <location>
        <begin position="255"/>
        <end position="305"/>
    </location>
</feature>
<accession>A0A1E4SMA8</accession>
<dbReference type="AlphaFoldDB" id="A0A1E4SMA8"/>
<feature type="compositionally biased region" description="Polar residues" evidence="5">
    <location>
        <begin position="1010"/>
        <end position="1028"/>
    </location>
</feature>
<dbReference type="InterPro" id="IPR008984">
    <property type="entry name" value="SMAD_FHA_dom_sf"/>
</dbReference>
<dbReference type="SMART" id="SM00339">
    <property type="entry name" value="FH"/>
    <property type="match status" value="1"/>
</dbReference>
<dbReference type="GO" id="GO:0043565">
    <property type="term" value="F:sequence-specific DNA binding"/>
    <property type="evidence" value="ECO:0007669"/>
    <property type="project" value="InterPro"/>
</dbReference>
<dbReference type="CDD" id="cd22701">
    <property type="entry name" value="FHA_FKH1-like"/>
    <property type="match status" value="1"/>
</dbReference>
<feature type="compositionally biased region" description="Low complexity" evidence="5">
    <location>
        <begin position="1036"/>
        <end position="1045"/>
    </location>
</feature>
<organism evidence="8 9">
    <name type="scientific">Suhomyces tanzawaensis NRRL Y-17324</name>
    <dbReference type="NCBI Taxonomy" id="984487"/>
    <lineage>
        <taxon>Eukaryota</taxon>
        <taxon>Fungi</taxon>
        <taxon>Dikarya</taxon>
        <taxon>Ascomycota</taxon>
        <taxon>Saccharomycotina</taxon>
        <taxon>Pichiomycetes</taxon>
        <taxon>Debaryomycetaceae</taxon>
        <taxon>Suhomyces</taxon>
    </lineage>
</organism>
<dbReference type="SUPFAM" id="SSF46785">
    <property type="entry name" value="Winged helix' DNA-binding domain"/>
    <property type="match status" value="1"/>
</dbReference>
<evidence type="ECO:0000259" key="7">
    <source>
        <dbReference type="PROSITE" id="PS50039"/>
    </source>
</evidence>
<evidence type="ECO:0000256" key="5">
    <source>
        <dbReference type="SAM" id="MobiDB-lite"/>
    </source>
</evidence>
<feature type="compositionally biased region" description="Polar residues" evidence="5">
    <location>
        <begin position="48"/>
        <end position="77"/>
    </location>
</feature>
<evidence type="ECO:0008006" key="10">
    <source>
        <dbReference type="Google" id="ProtNLM"/>
    </source>
</evidence>
<feature type="DNA-binding region" description="Fork-head" evidence="3">
    <location>
        <begin position="671"/>
        <end position="738"/>
    </location>
</feature>
<feature type="region of interest" description="Disordered" evidence="5">
    <location>
        <begin position="1123"/>
        <end position="1204"/>
    </location>
</feature>
<dbReference type="PANTHER" id="PTHR21712">
    <property type="entry name" value="PRE-RRNA-PROCESSING PROTEIN FHL1"/>
    <property type="match status" value="1"/>
</dbReference>
<dbReference type="RefSeq" id="XP_020065786.1">
    <property type="nucleotide sequence ID" value="XM_020209423.1"/>
</dbReference>
<feature type="compositionally biased region" description="Basic residues" evidence="5">
    <location>
        <begin position="460"/>
        <end position="472"/>
    </location>
</feature>
<dbReference type="Pfam" id="PF00498">
    <property type="entry name" value="FHA"/>
    <property type="match status" value="1"/>
</dbReference>
<feature type="domain" description="FHA" evidence="6">
    <location>
        <begin position="127"/>
        <end position="188"/>
    </location>
</feature>
<dbReference type="GO" id="GO:0003700">
    <property type="term" value="F:DNA-binding transcription factor activity"/>
    <property type="evidence" value="ECO:0007669"/>
    <property type="project" value="InterPro"/>
</dbReference>
<feature type="region of interest" description="Disordered" evidence="5">
    <location>
        <begin position="456"/>
        <end position="477"/>
    </location>
</feature>
<evidence type="ECO:0000313" key="9">
    <source>
        <dbReference type="Proteomes" id="UP000094285"/>
    </source>
</evidence>
<sequence>MGDAIIQEVLQKSENEHHGTLADQLLMDELQDLDIGPLDRVKDEDVPTSKTVSRSQSPAVSSTNSRGKISQTQKEIRQNSTLVSVTSELALGNPSKPSNESDEASKISAYARLDFENFTFFVQTLQVVLGRKSADELIQSSHHAVDVHLSSKKAISRRHAKIFYNFGTQRFEISILGRNGAFVDDSFVEKGITVPLSDGTKIQIGDLPFQFVLPSIEPNEEDSLVVPSKQFNPSDAINLRSNLYNTNNKKPVSKPKKEPIRRKDSIPTDPKDVQEPKEDHKSKMDPPKIEKPDTPRKSFSKEERRDSILKIRRLSNARRKSLASAANDEINDILKELGVSSIDAIDEEDSELFDSQIQAMLADHENSREEIGLDGNLLRLSQYSESAIEEEEDEIDQLVKQHNLEQGVVLDDEDNTNDLDMDLSILDQEIANLGPLIDAHNQDLIKEKEERRRRLEIERNRKRQQIQKKQMNKAKEDDIPIDTALLGPNSSNSMSGHIKSGPLMGKVVPPRMGKAASIQPPANRLYNRPLNGLPKSQVIDSRLGANTMTGLPNHLVQLGGTQSPVGLPMKLPPGMIYNGLQKPVAPPRAPPPKLEVAVIPIISEPSAVRPRPPLRAITVSGKATLTTFGVPKTVEEPSKFPKVPKRGNQSFKKLPKKVYTLDEIPEQYRSKPSISLPVLITNALKVNRENGLTLNELYESIKDAYPYYKYCPDGWQFSVSHNVKLNKIFKRKFKRNNEWVYIIDDLFINEREKVRKKQQEMIAARIKAADLRAEELKQKQRFEAQQAITHNIVGRNFSSPYGLPVSGSPQSQFISHLHKLPVSPGIITGVPGGVNGQKPKTIAELASEIRRDGVTSKAPMYFKPQSPVPVAGAAIKREGTSPMSNTIKAQLAANRSNPTSQSPPPPSTTTNSPTPPATSGPMNQDTKKSLTYLQKELFTLYKARKLSYNTATTTEIITKALATTIAQVNVIGAKAGCGDNALSFLVERAPQQVSKILDIALTKSIREKQGTSSIPSSRAGTPGPSTSQAPSPTKPPAAVVAPKQAESPPQTTERVASSATEGPSVAHTSTTPPETVSPSPTKTVSPSPASDAKASVSNLPGSTGSTPASYVSPRAAAPALAKPPLFGAGLSRPPSYKSSGPSLSKPQSFAKPGGLSRPPTFLSNKPAQRPAPSYYSTPGSSESAKREPEQAHENESPRKIMKTE</sequence>
<dbReference type="SUPFAM" id="SSF49879">
    <property type="entry name" value="SMAD/FHA domain"/>
    <property type="match status" value="1"/>
</dbReference>
<reference evidence="9" key="1">
    <citation type="submission" date="2016-05" db="EMBL/GenBank/DDBJ databases">
        <title>Comparative genomics of biotechnologically important yeasts.</title>
        <authorList>
            <consortium name="DOE Joint Genome Institute"/>
            <person name="Riley R."/>
            <person name="Haridas S."/>
            <person name="Wolfe K.H."/>
            <person name="Lopes M.R."/>
            <person name="Hittinger C.T."/>
            <person name="Goker M."/>
            <person name="Salamov A."/>
            <person name="Wisecaver J."/>
            <person name="Long T.M."/>
            <person name="Aerts A.L."/>
            <person name="Barry K."/>
            <person name="Choi C."/>
            <person name="Clum A."/>
            <person name="Coughlan A.Y."/>
            <person name="Deshpande S."/>
            <person name="Douglass A.P."/>
            <person name="Hanson S.J."/>
            <person name="Klenk H.-P."/>
            <person name="Labutti K."/>
            <person name="Lapidus A."/>
            <person name="Lindquist E."/>
            <person name="Lipzen A."/>
            <person name="Meier-Kolthoff J.P."/>
            <person name="Ohm R.A."/>
            <person name="Otillar R.P."/>
            <person name="Pangilinan J."/>
            <person name="Peng Y."/>
            <person name="Rokas A."/>
            <person name="Rosa C.A."/>
            <person name="Scheuner C."/>
            <person name="Sibirny A.A."/>
            <person name="Slot J.C."/>
            <person name="Stielow J.B."/>
            <person name="Sun H."/>
            <person name="Kurtzman C.P."/>
            <person name="Blackwell M."/>
            <person name="Grigoriev I.V."/>
            <person name="Jeffries T.W."/>
        </authorList>
    </citation>
    <scope>NUCLEOTIDE SEQUENCE [LARGE SCALE GENOMIC DNA]</scope>
    <source>
        <strain evidence="9">NRRL Y-17324</strain>
    </source>
</reference>
<dbReference type="Gene3D" id="1.10.10.10">
    <property type="entry name" value="Winged helix-like DNA-binding domain superfamily/Winged helix DNA-binding domain"/>
    <property type="match status" value="1"/>
</dbReference>
<dbReference type="PANTHER" id="PTHR21712:SF29">
    <property type="entry name" value="PRE-RRNA-PROCESSING PROTEIN FHL1"/>
    <property type="match status" value="1"/>
</dbReference>